<dbReference type="Proteomes" id="UP000824540">
    <property type="component" value="Unassembled WGS sequence"/>
</dbReference>
<evidence type="ECO:0000313" key="3">
    <source>
        <dbReference type="Proteomes" id="UP000824540"/>
    </source>
</evidence>
<dbReference type="AlphaFoldDB" id="A0A8T2PA29"/>
<accession>A0A8T2PA29</accession>
<evidence type="ECO:0000256" key="1">
    <source>
        <dbReference type="SAM" id="MobiDB-lite"/>
    </source>
</evidence>
<dbReference type="EMBL" id="JAFBMS010000010">
    <property type="protein sequence ID" value="KAG9348810.1"/>
    <property type="molecule type" value="Genomic_DNA"/>
</dbReference>
<organism evidence="2 3">
    <name type="scientific">Albula glossodonta</name>
    <name type="common">roundjaw bonefish</name>
    <dbReference type="NCBI Taxonomy" id="121402"/>
    <lineage>
        <taxon>Eukaryota</taxon>
        <taxon>Metazoa</taxon>
        <taxon>Chordata</taxon>
        <taxon>Craniata</taxon>
        <taxon>Vertebrata</taxon>
        <taxon>Euteleostomi</taxon>
        <taxon>Actinopterygii</taxon>
        <taxon>Neopterygii</taxon>
        <taxon>Teleostei</taxon>
        <taxon>Albuliformes</taxon>
        <taxon>Albulidae</taxon>
        <taxon>Albula</taxon>
    </lineage>
</organism>
<proteinExistence type="predicted"/>
<gene>
    <name evidence="2" type="ORF">JZ751_029127</name>
</gene>
<comment type="caution">
    <text evidence="2">The sequence shown here is derived from an EMBL/GenBank/DDBJ whole genome shotgun (WGS) entry which is preliminary data.</text>
</comment>
<protein>
    <submittedName>
        <fullName evidence="2">Uncharacterized protein</fullName>
    </submittedName>
</protein>
<feature type="compositionally biased region" description="Basic and acidic residues" evidence="1">
    <location>
        <begin position="46"/>
        <end position="57"/>
    </location>
</feature>
<keyword evidence="3" id="KW-1185">Reference proteome</keyword>
<feature type="region of interest" description="Disordered" evidence="1">
    <location>
        <begin position="1"/>
        <end position="57"/>
    </location>
</feature>
<reference evidence="2" key="1">
    <citation type="thesis" date="2021" institute="BYU ScholarsArchive" country="Provo, UT, USA">
        <title>Applications of and Algorithms for Genome Assembly and Genomic Analyses with an Emphasis on Marine Teleosts.</title>
        <authorList>
            <person name="Pickett B.D."/>
        </authorList>
    </citation>
    <scope>NUCLEOTIDE SEQUENCE</scope>
    <source>
        <strain evidence="2">HI-2016</strain>
    </source>
</reference>
<name>A0A8T2PA29_9TELE</name>
<sequence length="57" mass="6550">METSPHTCAPERTSHHGSSSPTYPVQAGRRRAALSCGSWKTSQRNLQRERERERERV</sequence>
<evidence type="ECO:0000313" key="2">
    <source>
        <dbReference type="EMBL" id="KAG9348810.1"/>
    </source>
</evidence>